<reference evidence="1" key="1">
    <citation type="submission" date="2021-05" db="EMBL/GenBank/DDBJ databases">
        <authorList>
            <person name="Pan Q."/>
            <person name="Jouanno E."/>
            <person name="Zahm M."/>
            <person name="Klopp C."/>
            <person name="Cabau C."/>
            <person name="Louis A."/>
            <person name="Berthelot C."/>
            <person name="Parey E."/>
            <person name="Roest Crollius H."/>
            <person name="Montfort J."/>
            <person name="Robinson-Rechavi M."/>
            <person name="Bouchez O."/>
            <person name="Lampietro C."/>
            <person name="Lopez Roques C."/>
            <person name="Donnadieu C."/>
            <person name="Postlethwait J."/>
            <person name="Bobe J."/>
            <person name="Dillon D."/>
            <person name="Chandos A."/>
            <person name="von Hippel F."/>
            <person name="Guiguen Y."/>
        </authorList>
    </citation>
    <scope>NUCLEOTIDE SEQUENCE</scope>
    <source>
        <strain evidence="1">YG-Jan2019</strain>
    </source>
</reference>
<accession>A0ACC2FMA8</accession>
<dbReference type="Proteomes" id="UP001157502">
    <property type="component" value="Chromosome 25"/>
</dbReference>
<sequence length="303" mass="34545">MSDNSSCNAVEFQEQFLSSMYSIQICMAVISNLFALWLLVTRERNNWHTSVVLSCNLAISDLLYSLTLPLLIDYYVKEMDWLYGTAACKIERFLFNCNLYVSIYFIMCISVTRYMAIVHPFFSRNNVSPAKAKVASVIIWMFVIAISSPVLKFTSTCPAANNTTHCVLNSYCATTSQDVANSIFYYKVFLAVVGCFVPFLVTFLSYAALFRVVWRNPNISYLVKRKVALMVFAAVVLSAISFLPYHFIQCYYLYARVNEPGSECNSLYMAYQVSKGLVTMNMCIHPMLYVAEFDNIRMACCRS</sequence>
<protein>
    <submittedName>
        <fullName evidence="1">Uncharacterized protein</fullName>
    </submittedName>
</protein>
<dbReference type="EMBL" id="CM055752">
    <property type="protein sequence ID" value="KAJ7992526.1"/>
    <property type="molecule type" value="Genomic_DNA"/>
</dbReference>
<organism evidence="1 2">
    <name type="scientific">Dallia pectoralis</name>
    <name type="common">Alaska blackfish</name>
    <dbReference type="NCBI Taxonomy" id="75939"/>
    <lineage>
        <taxon>Eukaryota</taxon>
        <taxon>Metazoa</taxon>
        <taxon>Chordata</taxon>
        <taxon>Craniata</taxon>
        <taxon>Vertebrata</taxon>
        <taxon>Euteleostomi</taxon>
        <taxon>Actinopterygii</taxon>
        <taxon>Neopterygii</taxon>
        <taxon>Teleostei</taxon>
        <taxon>Protacanthopterygii</taxon>
        <taxon>Esociformes</taxon>
        <taxon>Umbridae</taxon>
        <taxon>Dallia</taxon>
    </lineage>
</organism>
<evidence type="ECO:0000313" key="1">
    <source>
        <dbReference type="EMBL" id="KAJ7992526.1"/>
    </source>
</evidence>
<comment type="caution">
    <text evidence="1">The sequence shown here is derived from an EMBL/GenBank/DDBJ whole genome shotgun (WGS) entry which is preliminary data.</text>
</comment>
<proteinExistence type="predicted"/>
<evidence type="ECO:0000313" key="2">
    <source>
        <dbReference type="Proteomes" id="UP001157502"/>
    </source>
</evidence>
<name>A0ACC2FMA8_DALPE</name>
<keyword evidence="2" id="KW-1185">Reference proteome</keyword>
<gene>
    <name evidence="1" type="ORF">DPEC_G00279590</name>
</gene>